<keyword evidence="2" id="KW-1185">Reference proteome</keyword>
<evidence type="ECO:0000313" key="2">
    <source>
        <dbReference type="Proteomes" id="UP001556040"/>
    </source>
</evidence>
<dbReference type="EMBL" id="JBFMIA010000002">
    <property type="protein sequence ID" value="MEW9501047.1"/>
    <property type="molecule type" value="Genomic_DNA"/>
</dbReference>
<proteinExistence type="predicted"/>
<dbReference type="RefSeq" id="WP_367778386.1">
    <property type="nucleotide sequence ID" value="NZ_JBFMIA010000002.1"/>
</dbReference>
<gene>
    <name evidence="1" type="ORF">AB1471_04420</name>
</gene>
<dbReference type="InterPro" id="IPR008792">
    <property type="entry name" value="PQQD"/>
</dbReference>
<dbReference type="Proteomes" id="UP001556040">
    <property type="component" value="Unassembled WGS sequence"/>
</dbReference>
<accession>A0ABV3Q142</accession>
<name>A0ABV3Q142_9BACL</name>
<protein>
    <submittedName>
        <fullName evidence="1">Lasso peptide biosynthesis PqqD family chaperone</fullName>
    </submittedName>
</protein>
<organism evidence="1 2">
    <name type="scientific">Jeotgalibacillus marinus</name>
    <dbReference type="NCBI Taxonomy" id="86667"/>
    <lineage>
        <taxon>Bacteria</taxon>
        <taxon>Bacillati</taxon>
        <taxon>Bacillota</taxon>
        <taxon>Bacilli</taxon>
        <taxon>Bacillales</taxon>
        <taxon>Caryophanaceae</taxon>
        <taxon>Jeotgalibacillus</taxon>
    </lineage>
</organism>
<reference evidence="1 2" key="1">
    <citation type="journal article" date="1979" name="Int. J. Syst. Evol. Microbiol.">
        <title>Bacillus globisporus subsp. marinus subsp. nov.</title>
        <authorList>
            <person name="Liu H."/>
        </authorList>
    </citation>
    <scope>NUCLEOTIDE SEQUENCE [LARGE SCALE GENOMIC DNA]</scope>
    <source>
        <strain evidence="1 2">DSM 1297</strain>
    </source>
</reference>
<dbReference type="InterPro" id="IPR041881">
    <property type="entry name" value="PqqD_sf"/>
</dbReference>
<evidence type="ECO:0000313" key="1">
    <source>
        <dbReference type="EMBL" id="MEW9501047.1"/>
    </source>
</evidence>
<dbReference type="NCBIfam" id="NF033536">
    <property type="entry name" value="lasso_PqqD_Bac"/>
    <property type="match status" value="1"/>
</dbReference>
<comment type="caution">
    <text evidence="1">The sequence shown here is derived from an EMBL/GenBank/DDBJ whole genome shotgun (WGS) entry which is preliminary data.</text>
</comment>
<dbReference type="Pfam" id="PF05402">
    <property type="entry name" value="PqqD"/>
    <property type="match status" value="1"/>
</dbReference>
<sequence length="98" mass="11112">MNHTQMLSTNHIVSQKPGNIVSDMDGEKVMLSVKNGKYYNMGDIGGVIWERMKEPIVIDKLITELTNIYDVAVSVCEEHVLSFLDHLAKEQLIRVTTH</sequence>
<dbReference type="Gene3D" id="1.10.10.1150">
    <property type="entry name" value="Coenzyme PQQ synthesis protein D (PqqD)"/>
    <property type="match status" value="1"/>
</dbReference>